<evidence type="ECO:0000313" key="3">
    <source>
        <dbReference type="Proteomes" id="UP001314166"/>
    </source>
</evidence>
<name>A0ABN9YW66_9LACO</name>
<keyword evidence="3" id="KW-1185">Reference proteome</keyword>
<protein>
    <submittedName>
        <fullName evidence="2">Uncharacterized protein</fullName>
    </submittedName>
</protein>
<keyword evidence="1" id="KW-1133">Transmembrane helix</keyword>
<accession>A0ABN9YW66</accession>
<organism evidence="2 3">
    <name type="scientific">Fructobacillus evanidus</name>
    <dbReference type="NCBI Taxonomy" id="3064281"/>
    <lineage>
        <taxon>Bacteria</taxon>
        <taxon>Bacillati</taxon>
        <taxon>Bacillota</taxon>
        <taxon>Bacilli</taxon>
        <taxon>Lactobacillales</taxon>
        <taxon>Lactobacillaceae</taxon>
        <taxon>Fructobacillus</taxon>
    </lineage>
</organism>
<gene>
    <name evidence="2" type="ORF">R55214_HHFBAMCI_00793</name>
</gene>
<comment type="caution">
    <text evidence="2">The sequence shown here is derived from an EMBL/GenBank/DDBJ whole genome shotgun (WGS) entry which is preliminary data.</text>
</comment>
<dbReference type="Proteomes" id="UP001314166">
    <property type="component" value="Unassembled WGS sequence"/>
</dbReference>
<feature type="transmembrane region" description="Helical" evidence="1">
    <location>
        <begin position="12"/>
        <end position="34"/>
    </location>
</feature>
<evidence type="ECO:0000313" key="2">
    <source>
        <dbReference type="EMBL" id="CAK1240379.1"/>
    </source>
</evidence>
<reference evidence="2 3" key="1">
    <citation type="submission" date="2023-10" db="EMBL/GenBank/DDBJ databases">
        <authorList>
            <person name="Botero Cardona J."/>
        </authorList>
    </citation>
    <scope>NUCLEOTIDE SEQUENCE [LARGE SCALE GENOMIC DNA]</scope>
    <source>
        <strain evidence="2 3">R-55214</strain>
    </source>
</reference>
<keyword evidence="1" id="KW-0812">Transmembrane</keyword>
<keyword evidence="1" id="KW-0472">Membrane</keyword>
<dbReference type="EMBL" id="CAUZMB010000004">
    <property type="protein sequence ID" value="CAK1240379.1"/>
    <property type="molecule type" value="Genomic_DNA"/>
</dbReference>
<proteinExistence type="predicted"/>
<sequence>MTFNSGNQLSLIKSLAIIALPAILITVILSIIILQPVRIIS</sequence>
<evidence type="ECO:0000256" key="1">
    <source>
        <dbReference type="SAM" id="Phobius"/>
    </source>
</evidence>